<keyword evidence="8" id="KW-0807">Transducer</keyword>
<dbReference type="InterPro" id="IPR017978">
    <property type="entry name" value="GPCR_3_C"/>
</dbReference>
<dbReference type="InterPro" id="IPR001828">
    <property type="entry name" value="ANF_lig-bd_rcpt"/>
</dbReference>
<evidence type="ECO:0000256" key="8">
    <source>
        <dbReference type="ARBA" id="ARBA00023224"/>
    </source>
</evidence>
<dbReference type="InterPro" id="IPR028082">
    <property type="entry name" value="Peripla_BP_I"/>
</dbReference>
<dbReference type="InterPro" id="IPR002455">
    <property type="entry name" value="GPCR3_GABA-B"/>
</dbReference>
<dbReference type="CDD" id="cd06366">
    <property type="entry name" value="PBP1_GABAb_receptor"/>
    <property type="match status" value="1"/>
</dbReference>
<evidence type="ECO:0000256" key="3">
    <source>
        <dbReference type="ARBA" id="ARBA00022989"/>
    </source>
</evidence>
<dbReference type="GO" id="GO:0038039">
    <property type="term" value="C:G protein-coupled receptor heterodimeric complex"/>
    <property type="evidence" value="ECO:0007669"/>
    <property type="project" value="TreeGrafter"/>
</dbReference>
<feature type="transmembrane region" description="Helical" evidence="10">
    <location>
        <begin position="553"/>
        <end position="575"/>
    </location>
</feature>
<feature type="transmembrane region" description="Helical" evidence="10">
    <location>
        <begin position="747"/>
        <end position="769"/>
    </location>
</feature>
<proteinExistence type="evidence at transcript level"/>
<keyword evidence="5 10" id="KW-0472">Membrane</keyword>
<dbReference type="AlphaFoldDB" id="A0A2Z5X789"/>
<evidence type="ECO:0000256" key="2">
    <source>
        <dbReference type="ARBA" id="ARBA00022692"/>
    </source>
</evidence>
<organism evidence="12">
    <name type="scientific">Dugesia japonica</name>
    <name type="common">Planarian</name>
    <dbReference type="NCBI Taxonomy" id="6161"/>
    <lineage>
        <taxon>Eukaryota</taxon>
        <taxon>Metazoa</taxon>
        <taxon>Spiralia</taxon>
        <taxon>Lophotrochozoa</taxon>
        <taxon>Platyhelminthes</taxon>
        <taxon>Rhabditophora</taxon>
        <taxon>Seriata</taxon>
        <taxon>Tricladida</taxon>
        <taxon>Continenticola</taxon>
        <taxon>Geoplanoidea</taxon>
        <taxon>Dugesiidae</taxon>
        <taxon>Dugesia</taxon>
    </lineage>
</organism>
<dbReference type="PANTHER" id="PTHR10519">
    <property type="entry name" value="GABA-B RECEPTOR"/>
    <property type="match status" value="1"/>
</dbReference>
<evidence type="ECO:0000256" key="4">
    <source>
        <dbReference type="ARBA" id="ARBA00023040"/>
    </source>
</evidence>
<evidence type="ECO:0000256" key="5">
    <source>
        <dbReference type="ARBA" id="ARBA00023136"/>
    </source>
</evidence>
<feature type="transmembrane region" description="Helical" evidence="10">
    <location>
        <begin position="723"/>
        <end position="741"/>
    </location>
</feature>
<feature type="transmembrane region" description="Helical" evidence="10">
    <location>
        <begin position="471"/>
        <end position="493"/>
    </location>
</feature>
<keyword evidence="4" id="KW-0297">G-protein coupled receptor</keyword>
<evidence type="ECO:0000256" key="10">
    <source>
        <dbReference type="SAM" id="Phobius"/>
    </source>
</evidence>
<feature type="coiled-coil region" evidence="9">
    <location>
        <begin position="796"/>
        <end position="830"/>
    </location>
</feature>
<evidence type="ECO:0000256" key="6">
    <source>
        <dbReference type="ARBA" id="ARBA00023170"/>
    </source>
</evidence>
<accession>A0A2Z5X789</accession>
<feature type="domain" description="G-protein coupled receptors family 3 profile" evidence="11">
    <location>
        <begin position="549"/>
        <end position="772"/>
    </location>
</feature>
<feature type="transmembrane region" description="Helical" evidence="10">
    <location>
        <begin position="513"/>
        <end position="533"/>
    </location>
</feature>
<dbReference type="GO" id="GO:0004965">
    <property type="term" value="F:G protein-coupled GABA receptor activity"/>
    <property type="evidence" value="ECO:0007669"/>
    <property type="project" value="InterPro"/>
</dbReference>
<feature type="transmembrane region" description="Helical" evidence="10">
    <location>
        <begin position="681"/>
        <end position="702"/>
    </location>
</feature>
<dbReference type="EMBL" id="LC035388">
    <property type="protein sequence ID" value="BBC27530.1"/>
    <property type="molecule type" value="mRNA"/>
</dbReference>
<dbReference type="PRINTS" id="PR01177">
    <property type="entry name" value="GABAB1RECPTR"/>
</dbReference>
<reference evidence="12" key="1">
    <citation type="submission" date="2015-03" db="EMBL/GenBank/DDBJ databases">
        <title>Identification of Gamma-aminobutyric acid receptor genes in planarian.</title>
        <authorList>
            <person name="Inoue T."/>
            <person name="Akiyama Y."/>
            <person name="Agata K."/>
        </authorList>
    </citation>
    <scope>NUCLEOTIDE SEQUENCE</scope>
</reference>
<dbReference type="PANTHER" id="PTHR10519:SF77">
    <property type="entry name" value="GAMMA-AMINOBUTYRIC ACID TYPE B RECEPTOR SUBUNIT 1"/>
    <property type="match status" value="1"/>
</dbReference>
<dbReference type="PRINTS" id="PR01176">
    <property type="entry name" value="GABABRECEPTR"/>
</dbReference>
<dbReference type="GO" id="GO:0007214">
    <property type="term" value="P:gamma-aminobutyric acid signaling pathway"/>
    <property type="evidence" value="ECO:0007669"/>
    <property type="project" value="TreeGrafter"/>
</dbReference>
<evidence type="ECO:0000256" key="9">
    <source>
        <dbReference type="SAM" id="Coils"/>
    </source>
</evidence>
<evidence type="ECO:0000313" key="12">
    <source>
        <dbReference type="EMBL" id="BBC27530.1"/>
    </source>
</evidence>
<evidence type="ECO:0000256" key="7">
    <source>
        <dbReference type="ARBA" id="ARBA00023180"/>
    </source>
</evidence>
<evidence type="ECO:0000259" key="11">
    <source>
        <dbReference type="PROSITE" id="PS50259"/>
    </source>
</evidence>
<keyword evidence="9" id="KW-0175">Coiled coil</keyword>
<keyword evidence="3 10" id="KW-1133">Transmembrane helix</keyword>
<keyword evidence="6 12" id="KW-0675">Receptor</keyword>
<protein>
    <submittedName>
        <fullName evidence="12">Gamma-aminobutyric acid B receptor A</fullName>
    </submittedName>
</protein>
<dbReference type="Pfam" id="PF00003">
    <property type="entry name" value="7tm_3"/>
    <property type="match status" value="1"/>
</dbReference>
<dbReference type="Gene3D" id="3.40.50.2300">
    <property type="match status" value="2"/>
</dbReference>
<dbReference type="Pfam" id="PF01094">
    <property type="entry name" value="ANF_receptor"/>
    <property type="match status" value="1"/>
</dbReference>
<dbReference type="SUPFAM" id="SSF53822">
    <property type="entry name" value="Periplasmic binding protein-like I"/>
    <property type="match status" value="1"/>
</dbReference>
<name>A0A2Z5X789_DUGJA</name>
<dbReference type="PROSITE" id="PS50259">
    <property type="entry name" value="G_PROTEIN_RECEP_F3_4"/>
    <property type="match status" value="1"/>
</dbReference>
<dbReference type="FunFam" id="3.40.50.2300:FF:000056">
    <property type="entry name" value="Gamma-aminobutyric acid type B receptor subunit 1"/>
    <property type="match status" value="1"/>
</dbReference>
<keyword evidence="2 10" id="KW-0812">Transmembrane</keyword>
<comment type="subcellular location">
    <subcellularLocation>
        <location evidence="1">Membrane</location>
        <topology evidence="1">Multi-pass membrane protein</topology>
    </subcellularLocation>
</comment>
<evidence type="ECO:0000256" key="1">
    <source>
        <dbReference type="ARBA" id="ARBA00004141"/>
    </source>
</evidence>
<sequence length="924" mass="106083">MLNKKLFCYFIFFHINTIHNFKEKQLHIGAVFPMSGDWAGGISCRPAALMALNDVNSQHEILPDYNLTMTMKDSQCIAGLGTRMMYELIYTPPVKIMFLTGCSTVTTFVAQAAPRWNLIVMAFGASSPALSNRARFPSFFRTHPSASLQNPTRLKLFKRWGWKRVSLIWEMEEVFTSTIHDFEMTAKELNITIVKRQPLQKHSQAVFLALKSLKNEGARIIVGLFYEKLARRVFCEAYKLGLYGAKVVWIIIGWYPDDWWKFNLKNDEINCTVEQMKIAVEGHITTESLMWNSDDVVTLSGLTSRKFKSRLLDMLRDQWRNTEDKIPEILINERLSQLTKISGYAEAPLAYDAIWAIAIALDKAAKRLKSKNISLNDFQYHTQPNKIYEELHRAMNETNFMGVSTLVYFDSSGSRISWTRIEQMINGSYKLLGHHHILTDNLTLLSEPSWENDKIPKDSIALIFQRRALPLSIYIGFCCLVFICIILGIICIYWVHKCTPISMKTDGKLKLKLLCFAGCILNMCGIICLGADRIPSVTIQSDTLFMILCQLKVGLICIGFSLGYGSLFISIWVVYRVATNRKKLIPDQYINNKCDKIENPKHANDKKSNCEQRTKNKTGYNSWELIGMLGSFCFSDILILAAWQYFDPLSRSKVTFNQEKDKFDEDIHYQPYMEICDCKNLGLWLGIIFGWKGLVLILGLLLSYETRNIKFSFAIDTRSTGMAVYNVVVLSLIAAPVSVMIKDKQSAHFVFVSTAILLTSSLSLGLIYLPRLKRQFSKTSDQDESKISDDETIQLRKAEEEQQKRVNTENEQLKRQITEVEREIEHLKTQLMNEYDIQTSSQPIVSIHGNFLSNENLNQYNENSCRRKDRIITNKKKCERKKLLKHSWLSKQHTVTLDKEYNDKLSVALESTSGVYSEFGMISI</sequence>
<keyword evidence="7" id="KW-0325">Glycoprotein</keyword>
<feature type="transmembrane region" description="Helical" evidence="10">
    <location>
        <begin position="625"/>
        <end position="646"/>
    </location>
</feature>